<protein>
    <submittedName>
        <fullName evidence="2">Uncharacterized protein</fullName>
    </submittedName>
</protein>
<reference evidence="2 3" key="1">
    <citation type="submission" date="2020-08" db="EMBL/GenBank/DDBJ databases">
        <title>Pseudomonas sp. nov.</title>
        <authorList>
            <person name="Gieschler S."/>
            <person name="Fiedler G."/>
            <person name="Brinks E."/>
            <person name="Boehnlein C."/>
            <person name="Franz C.M.A.P."/>
            <person name="Kabisch J."/>
        </authorList>
    </citation>
    <scope>NUCLEOTIDE SEQUENCE [LARGE SCALE GENOMIC DNA]</scope>
    <source>
        <strain evidence="2 3">MBT-2</strain>
    </source>
</reference>
<evidence type="ECO:0000313" key="3">
    <source>
        <dbReference type="Proteomes" id="UP000546173"/>
    </source>
</evidence>
<organism evidence="2 3">
    <name type="scientific">Pseudomonas baltica</name>
    <dbReference type="NCBI Taxonomy" id="2762576"/>
    <lineage>
        <taxon>Bacteria</taxon>
        <taxon>Pseudomonadati</taxon>
        <taxon>Pseudomonadota</taxon>
        <taxon>Gammaproteobacteria</taxon>
        <taxon>Pseudomonadales</taxon>
        <taxon>Pseudomonadaceae</taxon>
        <taxon>Pseudomonas</taxon>
    </lineage>
</organism>
<comment type="caution">
    <text evidence="2">The sequence shown here is derived from an EMBL/GenBank/DDBJ whole genome shotgun (WGS) entry which is preliminary data.</text>
</comment>
<accession>A0A7X1G3B1</accession>
<dbReference type="Proteomes" id="UP000546173">
    <property type="component" value="Unassembled WGS sequence"/>
</dbReference>
<proteinExistence type="predicted"/>
<dbReference type="AlphaFoldDB" id="A0A7X1G3B1"/>
<gene>
    <name evidence="2" type="ORF">H7993_04795</name>
</gene>
<evidence type="ECO:0000256" key="1">
    <source>
        <dbReference type="SAM" id="MobiDB-lite"/>
    </source>
</evidence>
<dbReference type="EMBL" id="JACMYH010000001">
    <property type="protein sequence ID" value="MBC2677705.1"/>
    <property type="molecule type" value="Genomic_DNA"/>
</dbReference>
<keyword evidence="3" id="KW-1185">Reference proteome</keyword>
<feature type="region of interest" description="Disordered" evidence="1">
    <location>
        <begin position="1"/>
        <end position="30"/>
    </location>
</feature>
<evidence type="ECO:0000313" key="2">
    <source>
        <dbReference type="EMBL" id="MBC2677705.1"/>
    </source>
</evidence>
<dbReference type="RefSeq" id="WP_185793636.1">
    <property type="nucleotide sequence ID" value="NZ_JACMYH010000001.1"/>
</dbReference>
<sequence length="125" mass="13598">MKVEARKGPDPTAGSLRSEPVQPAAASAATATREAFEKAIRNRRADIGKSLRGRLEQLTQVQVQDPTIFSPHRTAQILQHLIDVIVPHLGADAETETVALALLHEEMQLQRDIEAHLEAGADHDG</sequence>
<name>A0A7X1G3B1_9PSED</name>